<name>A0A2K8NX92_9MOLU</name>
<keyword evidence="2" id="KW-1185">Reference proteome</keyword>
<proteinExistence type="predicted"/>
<dbReference type="RefSeq" id="WP_025734679.1">
    <property type="nucleotide sequence ID" value="NZ_CP024963.1"/>
</dbReference>
<evidence type="ECO:0000313" key="1">
    <source>
        <dbReference type="EMBL" id="ATZ17253.1"/>
    </source>
</evidence>
<reference evidence="1 2" key="1">
    <citation type="submission" date="2017-11" db="EMBL/GenBank/DDBJ databases">
        <title>Genome sequence of Entomoplasma luminosum PIMN-1 (ATCC 49195).</title>
        <authorList>
            <person name="Lo W.-S."/>
            <person name="Gasparich G.E."/>
            <person name="Kuo C.-H."/>
        </authorList>
    </citation>
    <scope>NUCLEOTIDE SEQUENCE [LARGE SCALE GENOMIC DNA]</scope>
    <source>
        <strain evidence="1 2">PIMN-1</strain>
    </source>
</reference>
<dbReference type="AlphaFoldDB" id="A0A2K8NX92"/>
<organism evidence="1 2">
    <name type="scientific">Williamsoniiplasma luminosum</name>
    <dbReference type="NCBI Taxonomy" id="214888"/>
    <lineage>
        <taxon>Bacteria</taxon>
        <taxon>Bacillati</taxon>
        <taxon>Mycoplasmatota</taxon>
        <taxon>Mollicutes</taxon>
        <taxon>Entomoplasmatales</taxon>
        <taxon>Williamsoniiplasma</taxon>
    </lineage>
</organism>
<evidence type="ECO:0000313" key="2">
    <source>
        <dbReference type="Proteomes" id="UP000232063"/>
    </source>
</evidence>
<sequence length="163" mass="19210">MQNKYKPGPRRPKNQDQIDFLEQQLVEELLLTGLNFFKFNDYKKAFNKIDYALTSCLKSHNIDKMTREAEANYQDDEEFTYCRRDCGDEEACVGHDEEFCEDFCDLDPCPMRQDDDEDICDDENCWEGYEPCMDPEHAKPKEIDEVDDLTKTLNESSENKESN</sequence>
<dbReference type="Proteomes" id="UP000232063">
    <property type="component" value="Chromosome"/>
</dbReference>
<protein>
    <submittedName>
        <fullName evidence="1">Uncharacterized protein</fullName>
    </submittedName>
</protein>
<accession>A0A2K8NX92</accession>
<gene>
    <name evidence="1" type="ORF">ELUMI_v1c05290</name>
</gene>
<dbReference type="KEGG" id="elj:ELUMI_v1c05290"/>
<dbReference type="EMBL" id="CP024963">
    <property type="protein sequence ID" value="ATZ17253.1"/>
    <property type="molecule type" value="Genomic_DNA"/>
</dbReference>